<feature type="transmembrane region" description="Helical" evidence="1">
    <location>
        <begin position="61"/>
        <end position="85"/>
    </location>
</feature>
<accession>A0ABR9JS11</accession>
<evidence type="ECO:0000313" key="3">
    <source>
        <dbReference type="Proteomes" id="UP000627838"/>
    </source>
</evidence>
<proteinExistence type="predicted"/>
<dbReference type="EMBL" id="JADBDZ010000001">
    <property type="protein sequence ID" value="MBE1533347.1"/>
    <property type="molecule type" value="Genomic_DNA"/>
</dbReference>
<feature type="transmembrane region" description="Helical" evidence="1">
    <location>
        <begin position="6"/>
        <end position="24"/>
    </location>
</feature>
<comment type="caution">
    <text evidence="2">The sequence shown here is derived from an EMBL/GenBank/DDBJ whole genome shotgun (WGS) entry which is preliminary data.</text>
</comment>
<keyword evidence="3" id="KW-1185">Reference proteome</keyword>
<sequence length="94" mass="10022">METFEAVIGGGLIVLAFVALGAGMQRYRREDTWEGMHLVAVANAGIGVFLLAYGLPWSGPLATATILISAIIGFSFGVAFIVYIIRLGKKDLFS</sequence>
<feature type="transmembrane region" description="Helical" evidence="1">
    <location>
        <begin position="36"/>
        <end position="55"/>
    </location>
</feature>
<keyword evidence="1" id="KW-0472">Membrane</keyword>
<evidence type="ECO:0000313" key="2">
    <source>
        <dbReference type="EMBL" id="MBE1533347.1"/>
    </source>
</evidence>
<reference evidence="2 3" key="1">
    <citation type="submission" date="2020-10" db="EMBL/GenBank/DDBJ databases">
        <title>Sequencing the genomes of 1000 actinobacteria strains.</title>
        <authorList>
            <person name="Klenk H.-P."/>
        </authorList>
    </citation>
    <scope>NUCLEOTIDE SEQUENCE [LARGE SCALE GENOMIC DNA]</scope>
    <source>
        <strain evidence="2 3">DSM 46744</strain>
    </source>
</reference>
<name>A0ABR9JS11_9ACTN</name>
<protein>
    <submittedName>
        <fullName evidence="2">Uncharacterized protein</fullName>
    </submittedName>
</protein>
<keyword evidence="1" id="KW-0812">Transmembrane</keyword>
<dbReference type="RefSeq" id="WP_192759913.1">
    <property type="nucleotide sequence ID" value="NZ_JADBDZ010000001.1"/>
</dbReference>
<organism evidence="2 3">
    <name type="scientific">Actinomadura algeriensis</name>
    <dbReference type="NCBI Taxonomy" id="1679523"/>
    <lineage>
        <taxon>Bacteria</taxon>
        <taxon>Bacillati</taxon>
        <taxon>Actinomycetota</taxon>
        <taxon>Actinomycetes</taxon>
        <taxon>Streptosporangiales</taxon>
        <taxon>Thermomonosporaceae</taxon>
        <taxon>Actinomadura</taxon>
    </lineage>
</organism>
<evidence type="ECO:0000256" key="1">
    <source>
        <dbReference type="SAM" id="Phobius"/>
    </source>
</evidence>
<keyword evidence="1" id="KW-1133">Transmembrane helix</keyword>
<dbReference type="Proteomes" id="UP000627838">
    <property type="component" value="Unassembled WGS sequence"/>
</dbReference>
<gene>
    <name evidence="2" type="ORF">H4W34_003180</name>
</gene>